<dbReference type="PANTHER" id="PTHR42052:SF1">
    <property type="entry name" value="ABM DOMAIN-CONTAINING PROTEIN"/>
    <property type="match status" value="1"/>
</dbReference>
<comment type="caution">
    <text evidence="1">The sequence shown here is derived from an EMBL/GenBank/DDBJ whole genome shotgun (WGS) entry which is preliminary data.</text>
</comment>
<dbReference type="PANTHER" id="PTHR42052">
    <property type="entry name" value="ABM DOMAIN-CONTAINING PROTEIN"/>
    <property type="match status" value="1"/>
</dbReference>
<gene>
    <name evidence="1" type="ORF">FALBO_1192</name>
</gene>
<dbReference type="EMBL" id="JAADYS010000154">
    <property type="protein sequence ID" value="KAF4471900.1"/>
    <property type="molecule type" value="Genomic_DNA"/>
</dbReference>
<evidence type="ECO:0000313" key="2">
    <source>
        <dbReference type="Proteomes" id="UP000554235"/>
    </source>
</evidence>
<organism evidence="1 2">
    <name type="scientific">Fusarium albosuccineum</name>
    <dbReference type="NCBI Taxonomy" id="1237068"/>
    <lineage>
        <taxon>Eukaryota</taxon>
        <taxon>Fungi</taxon>
        <taxon>Dikarya</taxon>
        <taxon>Ascomycota</taxon>
        <taxon>Pezizomycotina</taxon>
        <taxon>Sordariomycetes</taxon>
        <taxon>Hypocreomycetidae</taxon>
        <taxon>Hypocreales</taxon>
        <taxon>Nectriaceae</taxon>
        <taxon>Fusarium</taxon>
        <taxon>Fusarium decemcellulare species complex</taxon>
    </lineage>
</organism>
<proteinExistence type="predicted"/>
<evidence type="ECO:0000313" key="1">
    <source>
        <dbReference type="EMBL" id="KAF4471900.1"/>
    </source>
</evidence>
<sequence>MPVTEFALLQLKPGFDEAKFIDILKRSQNIQAQWVRKHQPQLLDGKPYTNPSNFFIHRSDPLSIVITAPWESPEGHGEWIACDENKSEMGIIFEYITGPEGVLVFHMNPASSEDDLRGDIFAKGPLNVWRISVKHDQKEKLQEHYRNVEREVSADPGHRIWAGWKIEESEKAEELVVFWSQGIKEDVVSRLVQVQDSVVHRYELQPFL</sequence>
<reference evidence="1 2" key="1">
    <citation type="submission" date="2020-01" db="EMBL/GenBank/DDBJ databases">
        <title>Identification and distribution of gene clusters putatively required for synthesis of sphingolipid metabolism inhibitors in phylogenetically diverse species of the filamentous fungus Fusarium.</title>
        <authorList>
            <person name="Kim H.-S."/>
            <person name="Busman M."/>
            <person name="Brown D.W."/>
            <person name="Divon H."/>
            <person name="Uhlig S."/>
            <person name="Proctor R.H."/>
        </authorList>
    </citation>
    <scope>NUCLEOTIDE SEQUENCE [LARGE SCALE GENOMIC DNA]</scope>
    <source>
        <strain evidence="1 2">NRRL 20459</strain>
    </source>
</reference>
<dbReference type="Proteomes" id="UP000554235">
    <property type="component" value="Unassembled WGS sequence"/>
</dbReference>
<dbReference type="AlphaFoldDB" id="A0A8H4LM57"/>
<protein>
    <submittedName>
        <fullName evidence="1">Uncharacterized protein</fullName>
    </submittedName>
</protein>
<dbReference type="OrthoDB" id="3542212at2759"/>
<keyword evidence="2" id="KW-1185">Reference proteome</keyword>
<accession>A0A8H4LM57</accession>
<name>A0A8H4LM57_9HYPO</name>